<dbReference type="EMBL" id="CP099424">
    <property type="protein sequence ID" value="USW55331.1"/>
    <property type="molecule type" value="Genomic_DNA"/>
</dbReference>
<feature type="region of interest" description="Disordered" evidence="1">
    <location>
        <begin position="1"/>
        <end position="29"/>
    </location>
</feature>
<feature type="compositionally biased region" description="Basic and acidic residues" evidence="1">
    <location>
        <begin position="1"/>
        <end position="18"/>
    </location>
</feature>
<proteinExistence type="predicted"/>
<accession>A0A9Q9B2U8</accession>
<dbReference type="Proteomes" id="UP001056384">
    <property type="component" value="Chromosome 7"/>
</dbReference>
<evidence type="ECO:0000313" key="2">
    <source>
        <dbReference type="EMBL" id="USW55331.1"/>
    </source>
</evidence>
<evidence type="ECO:0000313" key="3">
    <source>
        <dbReference type="Proteomes" id="UP001056384"/>
    </source>
</evidence>
<protein>
    <submittedName>
        <fullName evidence="2">Uncharacterized protein</fullName>
    </submittedName>
</protein>
<sequence length="93" mass="10892">MRDMERVEERERHTKEKNYFTGANAGSRDPFCARTRAAEAGEFMLERIRRAQRATGEEAEDDEKPLRVRDIRKGLDRPDRAVSKARWGHRYGA</sequence>
<evidence type="ECO:0000256" key="1">
    <source>
        <dbReference type="SAM" id="MobiDB-lite"/>
    </source>
</evidence>
<dbReference type="AlphaFoldDB" id="A0A9Q9B2U8"/>
<name>A0A9Q9B2U8_9PEZI</name>
<feature type="region of interest" description="Disordered" evidence="1">
    <location>
        <begin position="52"/>
        <end position="72"/>
    </location>
</feature>
<gene>
    <name evidence="2" type="ORF">Slin15195_G086500</name>
</gene>
<organism evidence="2 3">
    <name type="scientific">Septoria linicola</name>
    <dbReference type="NCBI Taxonomy" id="215465"/>
    <lineage>
        <taxon>Eukaryota</taxon>
        <taxon>Fungi</taxon>
        <taxon>Dikarya</taxon>
        <taxon>Ascomycota</taxon>
        <taxon>Pezizomycotina</taxon>
        <taxon>Dothideomycetes</taxon>
        <taxon>Dothideomycetidae</taxon>
        <taxon>Mycosphaerellales</taxon>
        <taxon>Mycosphaerellaceae</taxon>
        <taxon>Septoria</taxon>
    </lineage>
</organism>
<keyword evidence="3" id="KW-1185">Reference proteome</keyword>
<reference evidence="2" key="1">
    <citation type="submission" date="2022-06" db="EMBL/GenBank/DDBJ databases">
        <title>Complete genome sequences of two strains of the flax pathogen Septoria linicola.</title>
        <authorList>
            <person name="Lapalu N."/>
            <person name="Simon A."/>
            <person name="Demenou B."/>
            <person name="Paumier D."/>
            <person name="Guillot M.-P."/>
            <person name="Gout L."/>
            <person name="Valade R."/>
        </authorList>
    </citation>
    <scope>NUCLEOTIDE SEQUENCE</scope>
    <source>
        <strain evidence="2">SE15195</strain>
    </source>
</reference>